<sequence>MTSGCEVRVHRQTTTAPVPWRKKSMKRPPTHPTTTDHERFLLALQAQLGTPALCSCAKAGQSSISSFPPCANNCALYNQPKKREKLLANVYKQQQQDIATTAASPIR</sequence>
<dbReference type="AlphaFoldDB" id="A0A225X4L5"/>
<dbReference type="Proteomes" id="UP000198211">
    <property type="component" value="Unassembled WGS sequence"/>
</dbReference>
<organism evidence="2 3">
    <name type="scientific">Phytophthora megakarya</name>
    <dbReference type="NCBI Taxonomy" id="4795"/>
    <lineage>
        <taxon>Eukaryota</taxon>
        <taxon>Sar</taxon>
        <taxon>Stramenopiles</taxon>
        <taxon>Oomycota</taxon>
        <taxon>Peronosporomycetes</taxon>
        <taxon>Peronosporales</taxon>
        <taxon>Peronosporaceae</taxon>
        <taxon>Phytophthora</taxon>
    </lineage>
</organism>
<protein>
    <submittedName>
        <fullName evidence="2">Uncharacterized protein</fullName>
    </submittedName>
</protein>
<proteinExistence type="predicted"/>
<comment type="caution">
    <text evidence="2">The sequence shown here is derived from an EMBL/GenBank/DDBJ whole genome shotgun (WGS) entry which is preliminary data.</text>
</comment>
<feature type="region of interest" description="Disordered" evidence="1">
    <location>
        <begin position="1"/>
        <end position="35"/>
    </location>
</feature>
<reference evidence="3" key="1">
    <citation type="submission" date="2017-03" db="EMBL/GenBank/DDBJ databases">
        <title>Phytopthora megakarya and P. palmivora, two closely related causual agents of cacao black pod achieved similar genome size and gene model numbers by different mechanisms.</title>
        <authorList>
            <person name="Ali S."/>
            <person name="Shao J."/>
            <person name="Larry D.J."/>
            <person name="Kronmiller B."/>
            <person name="Shen D."/>
            <person name="Strem M.D."/>
            <person name="Melnick R.L."/>
            <person name="Guiltinan M.J."/>
            <person name="Tyler B.M."/>
            <person name="Meinhardt L.W."/>
            <person name="Bailey B.A."/>
        </authorList>
    </citation>
    <scope>NUCLEOTIDE SEQUENCE [LARGE SCALE GENOMIC DNA]</scope>
    <source>
        <strain evidence="3">zdho120</strain>
    </source>
</reference>
<evidence type="ECO:0000313" key="2">
    <source>
        <dbReference type="EMBL" id="OWZ24287.1"/>
    </source>
</evidence>
<dbReference type="EMBL" id="NBNE01000020">
    <property type="protein sequence ID" value="OWZ24287.1"/>
    <property type="molecule type" value="Genomic_DNA"/>
</dbReference>
<feature type="compositionally biased region" description="Basic residues" evidence="1">
    <location>
        <begin position="20"/>
        <end position="29"/>
    </location>
</feature>
<keyword evidence="3" id="KW-1185">Reference proteome</keyword>
<evidence type="ECO:0000313" key="3">
    <source>
        <dbReference type="Proteomes" id="UP000198211"/>
    </source>
</evidence>
<dbReference type="OrthoDB" id="10007210at2759"/>
<accession>A0A225X4L5</accession>
<name>A0A225X4L5_9STRA</name>
<gene>
    <name evidence="2" type="ORF">PHMEG_000705</name>
</gene>
<evidence type="ECO:0000256" key="1">
    <source>
        <dbReference type="SAM" id="MobiDB-lite"/>
    </source>
</evidence>